<evidence type="ECO:0000313" key="3">
    <source>
        <dbReference type="Proteomes" id="UP001596461"/>
    </source>
</evidence>
<evidence type="ECO:0008006" key="4">
    <source>
        <dbReference type="Google" id="ProtNLM"/>
    </source>
</evidence>
<evidence type="ECO:0000256" key="1">
    <source>
        <dbReference type="SAM" id="MobiDB-lite"/>
    </source>
</evidence>
<protein>
    <recommendedName>
        <fullName evidence="4">RecA-superfamily ATPase, KaiC/GvpD/RAD55 family</fullName>
    </recommendedName>
</protein>
<name>A0ABD5WBF9_9EURY</name>
<feature type="region of interest" description="Disordered" evidence="1">
    <location>
        <begin position="206"/>
        <end position="240"/>
    </location>
</feature>
<dbReference type="Pfam" id="PF24336">
    <property type="entry name" value="DUF7504"/>
    <property type="match status" value="1"/>
</dbReference>
<dbReference type="InterPro" id="IPR055927">
    <property type="entry name" value="DUF7504"/>
</dbReference>
<reference evidence="2 3" key="1">
    <citation type="journal article" date="2019" name="Int. J. Syst. Evol. Microbiol.">
        <title>The Global Catalogue of Microorganisms (GCM) 10K type strain sequencing project: providing services to taxonomists for standard genome sequencing and annotation.</title>
        <authorList>
            <consortium name="The Broad Institute Genomics Platform"/>
            <consortium name="The Broad Institute Genome Sequencing Center for Infectious Disease"/>
            <person name="Wu L."/>
            <person name="Ma J."/>
        </authorList>
    </citation>
    <scope>NUCLEOTIDE SEQUENCE [LARGE SCALE GENOMIC DNA]</scope>
    <source>
        <strain evidence="2 3">DT31</strain>
    </source>
</reference>
<feature type="compositionally biased region" description="Low complexity" evidence="1">
    <location>
        <begin position="218"/>
        <end position="240"/>
    </location>
</feature>
<proteinExistence type="predicted"/>
<dbReference type="EMBL" id="JBHTAH010000003">
    <property type="protein sequence ID" value="MFC7068845.1"/>
    <property type="molecule type" value="Genomic_DNA"/>
</dbReference>
<dbReference type="AlphaFoldDB" id="A0ABD5WBF9"/>
<accession>A0ABD5WBF9</accession>
<comment type="caution">
    <text evidence="2">The sequence shown here is derived from an EMBL/GenBank/DDBJ whole genome shotgun (WGS) entry which is preliminary data.</text>
</comment>
<dbReference type="Proteomes" id="UP001596461">
    <property type="component" value="Unassembled WGS sequence"/>
</dbReference>
<sequence length="240" mass="24716">MPDDPRRLDGRIDDGDSVLVLAGSRSDPDDRACTELLTRHPPAEANVLSVSLDSSPDDRLALWRRAVGESLPRRAAVVDARAGAGDHPREGSSAVAATDAVALDVLPAGADTTAIGLAVAKRLGEWSATGDPTHLCLHSVGPLLDSFPTPAVVSLLDGLNRLGSAMDVSAHHHLDPAGRDDATMSSLRPLYDAVATYEGDGWRVEEPAAADGTDARSPRPAAAGPGVATAVGPPARVADL</sequence>
<evidence type="ECO:0000313" key="2">
    <source>
        <dbReference type="EMBL" id="MFC7068845.1"/>
    </source>
</evidence>
<gene>
    <name evidence="2" type="ORF">ACFQL9_04250</name>
</gene>
<keyword evidence="3" id="KW-1185">Reference proteome</keyword>
<feature type="non-terminal residue" evidence="2">
    <location>
        <position position="240"/>
    </location>
</feature>
<organism evidence="2 3">
    <name type="scientific">Halobaculum lipolyticum</name>
    <dbReference type="NCBI Taxonomy" id="3032001"/>
    <lineage>
        <taxon>Archaea</taxon>
        <taxon>Methanobacteriati</taxon>
        <taxon>Methanobacteriota</taxon>
        <taxon>Stenosarchaea group</taxon>
        <taxon>Halobacteria</taxon>
        <taxon>Halobacteriales</taxon>
        <taxon>Haloferacaceae</taxon>
        <taxon>Halobaculum</taxon>
    </lineage>
</organism>